<evidence type="ECO:0000313" key="3">
    <source>
        <dbReference type="Proteomes" id="UP001221898"/>
    </source>
</evidence>
<evidence type="ECO:0000313" key="2">
    <source>
        <dbReference type="EMBL" id="KAJ8386504.1"/>
    </source>
</evidence>
<accession>A0AAD7W886</accession>
<proteinExistence type="predicted"/>
<gene>
    <name evidence="2" type="ORF">AAFF_G00169740</name>
</gene>
<keyword evidence="3" id="KW-1185">Reference proteome</keyword>
<evidence type="ECO:0000256" key="1">
    <source>
        <dbReference type="SAM" id="MobiDB-lite"/>
    </source>
</evidence>
<reference evidence="2" key="1">
    <citation type="journal article" date="2023" name="Science">
        <title>Genome structures resolve the early diversification of teleost fishes.</title>
        <authorList>
            <person name="Parey E."/>
            <person name="Louis A."/>
            <person name="Montfort J."/>
            <person name="Bouchez O."/>
            <person name="Roques C."/>
            <person name="Iampietro C."/>
            <person name="Lluch J."/>
            <person name="Castinel A."/>
            <person name="Donnadieu C."/>
            <person name="Desvignes T."/>
            <person name="Floi Bucao C."/>
            <person name="Jouanno E."/>
            <person name="Wen M."/>
            <person name="Mejri S."/>
            <person name="Dirks R."/>
            <person name="Jansen H."/>
            <person name="Henkel C."/>
            <person name="Chen W.J."/>
            <person name="Zahm M."/>
            <person name="Cabau C."/>
            <person name="Klopp C."/>
            <person name="Thompson A.W."/>
            <person name="Robinson-Rechavi M."/>
            <person name="Braasch I."/>
            <person name="Lecointre G."/>
            <person name="Bobe J."/>
            <person name="Postlethwait J.H."/>
            <person name="Berthelot C."/>
            <person name="Roest Crollius H."/>
            <person name="Guiguen Y."/>
        </authorList>
    </citation>
    <scope>NUCLEOTIDE SEQUENCE</scope>
    <source>
        <strain evidence="2">NC1722</strain>
    </source>
</reference>
<dbReference type="EMBL" id="JAINUG010000227">
    <property type="protein sequence ID" value="KAJ8386504.1"/>
    <property type="molecule type" value="Genomic_DNA"/>
</dbReference>
<feature type="region of interest" description="Disordered" evidence="1">
    <location>
        <begin position="1"/>
        <end position="33"/>
    </location>
</feature>
<dbReference type="AlphaFoldDB" id="A0AAD7W886"/>
<protein>
    <recommendedName>
        <fullName evidence="4">S100/CaBP-9k-type calcium binding subdomain domain-containing protein</fullName>
    </recommendedName>
</protein>
<comment type="caution">
    <text evidence="2">The sequence shown here is derived from an EMBL/GenBank/DDBJ whole genome shotgun (WGS) entry which is preliminary data.</text>
</comment>
<feature type="compositionally biased region" description="Polar residues" evidence="1">
    <location>
        <begin position="1"/>
        <end position="10"/>
    </location>
</feature>
<name>A0AAD7W886_9TELE</name>
<evidence type="ECO:0008006" key="4">
    <source>
        <dbReference type="Google" id="ProtNLM"/>
    </source>
</evidence>
<sequence>MAEQTPQTETAAPHTLTWRRPLPPCQLPTLTQTAGSEQGIGELLQQMGVKDGEGISFKHFWSLIQSLATSQHDMLSSIKTQKCGCALL</sequence>
<dbReference type="Proteomes" id="UP001221898">
    <property type="component" value="Unassembled WGS sequence"/>
</dbReference>
<organism evidence="2 3">
    <name type="scientific">Aldrovandia affinis</name>
    <dbReference type="NCBI Taxonomy" id="143900"/>
    <lineage>
        <taxon>Eukaryota</taxon>
        <taxon>Metazoa</taxon>
        <taxon>Chordata</taxon>
        <taxon>Craniata</taxon>
        <taxon>Vertebrata</taxon>
        <taxon>Euteleostomi</taxon>
        <taxon>Actinopterygii</taxon>
        <taxon>Neopterygii</taxon>
        <taxon>Teleostei</taxon>
        <taxon>Notacanthiformes</taxon>
        <taxon>Halosauridae</taxon>
        <taxon>Aldrovandia</taxon>
    </lineage>
</organism>